<keyword evidence="8" id="KW-1185">Reference proteome</keyword>
<evidence type="ECO:0000256" key="2">
    <source>
        <dbReference type="ARBA" id="ARBA00022603"/>
    </source>
</evidence>
<dbReference type="InterPro" id="IPR001537">
    <property type="entry name" value="SpoU_MeTrfase"/>
</dbReference>
<comment type="subcellular location">
    <subcellularLocation>
        <location evidence="5">Cytoplasm</location>
    </subcellularLocation>
</comment>
<keyword evidence="5" id="KW-0963">Cytoplasm</keyword>
<dbReference type="GO" id="GO:0160206">
    <property type="term" value="F:tRNA (cytidine(32)/uridine(32)-2'-O)-methyltransferase activity"/>
    <property type="evidence" value="ECO:0007669"/>
    <property type="project" value="UniProtKB-EC"/>
</dbReference>
<evidence type="ECO:0000259" key="6">
    <source>
        <dbReference type="Pfam" id="PF00588"/>
    </source>
</evidence>
<comment type="function">
    <text evidence="5">Catalyzes the formation of 2'O-methylated cytidine (Cm32) or 2'O-methylated uridine (Um32) at position 32 in tRNA.</text>
</comment>
<organism evidence="7 8">
    <name type="scientific">Desulfococcus multivorans DSM 2059</name>
    <dbReference type="NCBI Taxonomy" id="1121405"/>
    <lineage>
        <taxon>Bacteria</taxon>
        <taxon>Pseudomonadati</taxon>
        <taxon>Thermodesulfobacteriota</taxon>
        <taxon>Desulfobacteria</taxon>
        <taxon>Desulfobacterales</taxon>
        <taxon>Desulfococcaceae</taxon>
        <taxon>Desulfococcus</taxon>
    </lineage>
</organism>
<dbReference type="NCBIfam" id="TIGR00050">
    <property type="entry name" value="rRNA_methyl_1"/>
    <property type="match status" value="1"/>
</dbReference>
<dbReference type="Gene3D" id="3.40.1280.10">
    <property type="match status" value="1"/>
</dbReference>
<keyword evidence="5" id="KW-0819">tRNA processing</keyword>
<evidence type="ECO:0000256" key="5">
    <source>
        <dbReference type="RuleBase" id="RU362024"/>
    </source>
</evidence>
<dbReference type="InterPro" id="IPR004384">
    <property type="entry name" value="RNA_MeTrfase_TrmJ/LasT"/>
</dbReference>
<comment type="caution">
    <text evidence="7">The sequence shown here is derived from an EMBL/GenBank/DDBJ whole genome shotgun (WGS) entry which is preliminary data.</text>
</comment>
<evidence type="ECO:0000313" key="8">
    <source>
        <dbReference type="Proteomes" id="UP000014977"/>
    </source>
</evidence>
<dbReference type="InterPro" id="IPR029028">
    <property type="entry name" value="Alpha/beta_knot_MTases"/>
</dbReference>
<comment type="similarity">
    <text evidence="1">Belongs to the class IV-like SAM-binding methyltransferase superfamily. RNA methyltransferase TrmH family.</text>
</comment>
<dbReference type="EC" id="2.1.1.200" evidence="5"/>
<dbReference type="PANTHER" id="PTHR42786">
    <property type="entry name" value="TRNA/RRNA METHYLTRANSFERASE"/>
    <property type="match status" value="1"/>
</dbReference>
<dbReference type="eggNOG" id="COG0565">
    <property type="taxonomic scope" value="Bacteria"/>
</dbReference>
<comment type="catalytic activity">
    <reaction evidence="5">
        <text>uridine(32) in tRNA + S-adenosyl-L-methionine = 2'-O-methyluridine(32) in tRNA + S-adenosyl-L-homocysteine + H(+)</text>
        <dbReference type="Rhea" id="RHEA:42936"/>
        <dbReference type="Rhea" id="RHEA-COMP:10107"/>
        <dbReference type="Rhea" id="RHEA-COMP:10290"/>
        <dbReference type="ChEBI" id="CHEBI:15378"/>
        <dbReference type="ChEBI" id="CHEBI:57856"/>
        <dbReference type="ChEBI" id="CHEBI:59789"/>
        <dbReference type="ChEBI" id="CHEBI:65315"/>
        <dbReference type="ChEBI" id="CHEBI:74478"/>
        <dbReference type="EC" id="2.1.1.200"/>
    </reaction>
</comment>
<name>S7TNP3_DESML</name>
<dbReference type="PATRIC" id="fig|1121405.3.peg.2573"/>
<proteinExistence type="inferred from homology"/>
<evidence type="ECO:0000256" key="1">
    <source>
        <dbReference type="ARBA" id="ARBA00007228"/>
    </source>
</evidence>
<comment type="subunit">
    <text evidence="5">Homodimer.</text>
</comment>
<accession>S7TNP3</accession>
<dbReference type="GO" id="GO:0003723">
    <property type="term" value="F:RNA binding"/>
    <property type="evidence" value="ECO:0007669"/>
    <property type="project" value="InterPro"/>
</dbReference>
<dbReference type="GO" id="GO:0106339">
    <property type="term" value="F:tRNA (cytidine(32)-2'-O)-methyltransferase activity"/>
    <property type="evidence" value="ECO:0007669"/>
    <property type="project" value="RHEA"/>
</dbReference>
<dbReference type="Pfam" id="PF00588">
    <property type="entry name" value="SpoU_methylase"/>
    <property type="match status" value="1"/>
</dbReference>
<dbReference type="EMBL" id="ATHJ01000094">
    <property type="protein sequence ID" value="EPR38792.1"/>
    <property type="molecule type" value="Genomic_DNA"/>
</dbReference>
<dbReference type="OrthoDB" id="9806346at2"/>
<evidence type="ECO:0000313" key="7">
    <source>
        <dbReference type="EMBL" id="EPR38792.1"/>
    </source>
</evidence>
<dbReference type="SUPFAM" id="SSF75217">
    <property type="entry name" value="alpha/beta knot"/>
    <property type="match status" value="1"/>
</dbReference>
<reference evidence="7 8" key="1">
    <citation type="journal article" date="2013" name="Genome Announc.">
        <title>Draft genome sequences for three mercury-methylating, sulfate-reducing bacteria.</title>
        <authorList>
            <person name="Brown S.D."/>
            <person name="Hurt R.A.Jr."/>
            <person name="Gilmour C.C."/>
            <person name="Elias D.A."/>
        </authorList>
    </citation>
    <scope>NUCLEOTIDE SEQUENCE [LARGE SCALE GENOMIC DNA]</scope>
    <source>
        <strain evidence="7 8">DSM 2059</strain>
    </source>
</reference>
<dbReference type="PIRSF" id="PIRSF004808">
    <property type="entry name" value="LasT"/>
    <property type="match status" value="1"/>
</dbReference>
<gene>
    <name evidence="5" type="primary">trmJ</name>
    <name evidence="7" type="ORF">dsmv_0202</name>
</gene>
<dbReference type="AlphaFoldDB" id="S7TNP3"/>
<dbReference type="GO" id="GO:0002128">
    <property type="term" value="P:tRNA nucleoside ribose methylation"/>
    <property type="evidence" value="ECO:0007669"/>
    <property type="project" value="TreeGrafter"/>
</dbReference>
<feature type="domain" description="tRNA/rRNA methyltransferase SpoU type" evidence="6">
    <location>
        <begin position="10"/>
        <end position="158"/>
    </location>
</feature>
<dbReference type="Proteomes" id="UP000014977">
    <property type="component" value="Unassembled WGS sequence"/>
</dbReference>
<sequence length="262" mass="30158">MTETVKLKNITIVLNQPRYPENIGAAVRAMRNMGIDRLIVVDPRDYDLEKIRKMATHGCLDTVAAIQRQTDLKAALESFHYVIGTTARLGGQRRTGKPDATAEKIVSISQENQVAVVFGREDRGLSNEELRLCHELVHIPTAEFSSLNLAQAVMIMCYELFNACVPSKPAFTPRMAQRRELDAMLDQLRDILIRISYINPENPDYWMHHLRQFFTRIQARAREVSIIRGLIRQVDWYAEKRYRDGRRDERNRIMGKGAAECD</sequence>
<dbReference type="InterPro" id="IPR029026">
    <property type="entry name" value="tRNA_m1G_MTases_N"/>
</dbReference>
<evidence type="ECO:0000256" key="3">
    <source>
        <dbReference type="ARBA" id="ARBA00022679"/>
    </source>
</evidence>
<keyword evidence="3 7" id="KW-0808">Transferase</keyword>
<evidence type="ECO:0000256" key="4">
    <source>
        <dbReference type="ARBA" id="ARBA00022691"/>
    </source>
</evidence>
<dbReference type="RefSeq" id="WP_020876864.1">
    <property type="nucleotide sequence ID" value="NZ_ATHJ01000094.1"/>
</dbReference>
<dbReference type="PANTHER" id="PTHR42786:SF2">
    <property type="entry name" value="TRNA (CYTIDINE_URIDINE-2'-O-)-METHYLTRANSFERASE TRMJ"/>
    <property type="match status" value="1"/>
</dbReference>
<comment type="catalytic activity">
    <reaction evidence="5">
        <text>cytidine(32) in tRNA + S-adenosyl-L-methionine = 2'-O-methylcytidine(32) in tRNA + S-adenosyl-L-homocysteine + H(+)</text>
        <dbReference type="Rhea" id="RHEA:42932"/>
        <dbReference type="Rhea" id="RHEA-COMP:10288"/>
        <dbReference type="Rhea" id="RHEA-COMP:10289"/>
        <dbReference type="ChEBI" id="CHEBI:15378"/>
        <dbReference type="ChEBI" id="CHEBI:57856"/>
        <dbReference type="ChEBI" id="CHEBI:59789"/>
        <dbReference type="ChEBI" id="CHEBI:74495"/>
        <dbReference type="ChEBI" id="CHEBI:82748"/>
        <dbReference type="EC" id="2.1.1.200"/>
    </reaction>
</comment>
<dbReference type="STRING" id="897.B2D07_04510"/>
<keyword evidence="2 5" id="KW-0489">Methyltransferase</keyword>
<dbReference type="Gene3D" id="1.10.8.590">
    <property type="match status" value="1"/>
</dbReference>
<dbReference type="GO" id="GO:0005829">
    <property type="term" value="C:cytosol"/>
    <property type="evidence" value="ECO:0007669"/>
    <property type="project" value="TreeGrafter"/>
</dbReference>
<keyword evidence="4 5" id="KW-0949">S-adenosyl-L-methionine</keyword>
<protein>
    <recommendedName>
        <fullName evidence="5">tRNA (cytidine/uridine-2'-O-)-methyltransferase TrmJ</fullName>
        <ecNumber evidence="5">2.1.1.200</ecNumber>
    </recommendedName>
    <alternativeName>
        <fullName evidence="5">tRNA (cytidine(32)/uridine(32)-2'-O)-methyltransferase</fullName>
    </alternativeName>
    <alternativeName>
        <fullName evidence="5">tRNA Cm32/Um32 methyltransferase</fullName>
    </alternativeName>
</protein>
<dbReference type="CDD" id="cd18093">
    <property type="entry name" value="SpoU-like_TrmJ"/>
    <property type="match status" value="1"/>
</dbReference>